<gene>
    <name evidence="2" type="ORF">FW778_19380</name>
</gene>
<accession>A0A5J5ICG4</accession>
<keyword evidence="2" id="KW-0808">Transferase</keyword>
<dbReference type="PANTHER" id="PTHR22916">
    <property type="entry name" value="GLYCOSYLTRANSFERASE"/>
    <property type="match status" value="1"/>
</dbReference>
<dbReference type="SUPFAM" id="SSF53448">
    <property type="entry name" value="Nucleotide-diphospho-sugar transferases"/>
    <property type="match status" value="1"/>
</dbReference>
<feature type="domain" description="Glycosyltransferase 2-like" evidence="1">
    <location>
        <begin position="10"/>
        <end position="134"/>
    </location>
</feature>
<dbReference type="Gene3D" id="3.90.550.10">
    <property type="entry name" value="Spore Coat Polysaccharide Biosynthesis Protein SpsA, Chain A"/>
    <property type="match status" value="1"/>
</dbReference>
<evidence type="ECO:0000259" key="1">
    <source>
        <dbReference type="Pfam" id="PF00535"/>
    </source>
</evidence>
<dbReference type="AlphaFoldDB" id="A0A5J5ICG4"/>
<sequence>MNTDLDNNISIIIPVYNAGSFVSKAVESALIQPEVKEVILIEDGSRDNSLDICTQLAANYEKVRLFKHPGNANKGAGLSRNLGIEGATGDYIAFLDADDYFLPDRFMAERELFKNKPNIDGVYGALGFHFYSEQDKNRFPELQTGNLTTMPGKVPPEELFLSLLWLHPKVNGYFSVDALTVKRNIFLGKTPLFNDLKLHEDTVFLLQLVSNCMIEPGILDRPVGIRGVHGHNRITKNPENSQSRLLMWKYLYDWSAKASKNKYLQKCFEAYVVSEKIKHVKRIPALKLFITHSFSNRYFLTMGVCFNPSCRIALGNFFAGGILFLKVRIQARFFKNNSFIRNYRSYLIQKH</sequence>
<dbReference type="InterPro" id="IPR001173">
    <property type="entry name" value="Glyco_trans_2-like"/>
</dbReference>
<dbReference type="RefSeq" id="WP_150416514.1">
    <property type="nucleotide sequence ID" value="NZ_VYQF01000008.1"/>
</dbReference>
<dbReference type="EMBL" id="VYQF01000008">
    <property type="protein sequence ID" value="KAA9036391.1"/>
    <property type="molecule type" value="Genomic_DNA"/>
</dbReference>
<evidence type="ECO:0000313" key="2">
    <source>
        <dbReference type="EMBL" id="KAA9036391.1"/>
    </source>
</evidence>
<dbReference type="CDD" id="cd00761">
    <property type="entry name" value="Glyco_tranf_GTA_type"/>
    <property type="match status" value="1"/>
</dbReference>
<proteinExistence type="predicted"/>
<dbReference type="InterPro" id="IPR029044">
    <property type="entry name" value="Nucleotide-diphossugar_trans"/>
</dbReference>
<dbReference type="GO" id="GO:0016758">
    <property type="term" value="F:hexosyltransferase activity"/>
    <property type="evidence" value="ECO:0007669"/>
    <property type="project" value="UniProtKB-ARBA"/>
</dbReference>
<comment type="caution">
    <text evidence="2">The sequence shown here is derived from an EMBL/GenBank/DDBJ whole genome shotgun (WGS) entry which is preliminary data.</text>
</comment>
<dbReference type="Proteomes" id="UP000326903">
    <property type="component" value="Unassembled WGS sequence"/>
</dbReference>
<name>A0A5J5ICG4_9BACT</name>
<keyword evidence="3" id="KW-1185">Reference proteome</keyword>
<protein>
    <submittedName>
        <fullName evidence="2">Glycosyltransferase family 2 protein</fullName>
    </submittedName>
</protein>
<reference evidence="2 3" key="1">
    <citation type="submission" date="2019-09" db="EMBL/GenBank/DDBJ databases">
        <title>Draft genome sequence of Ginsengibacter sp. BR5-29.</title>
        <authorList>
            <person name="Im W.-T."/>
        </authorList>
    </citation>
    <scope>NUCLEOTIDE SEQUENCE [LARGE SCALE GENOMIC DNA]</scope>
    <source>
        <strain evidence="2 3">BR5-29</strain>
    </source>
</reference>
<dbReference type="Pfam" id="PF00535">
    <property type="entry name" value="Glycos_transf_2"/>
    <property type="match status" value="1"/>
</dbReference>
<evidence type="ECO:0000313" key="3">
    <source>
        <dbReference type="Proteomes" id="UP000326903"/>
    </source>
</evidence>
<organism evidence="2 3">
    <name type="scientific">Ginsengibacter hankyongi</name>
    <dbReference type="NCBI Taxonomy" id="2607284"/>
    <lineage>
        <taxon>Bacteria</taxon>
        <taxon>Pseudomonadati</taxon>
        <taxon>Bacteroidota</taxon>
        <taxon>Chitinophagia</taxon>
        <taxon>Chitinophagales</taxon>
        <taxon>Chitinophagaceae</taxon>
        <taxon>Ginsengibacter</taxon>
    </lineage>
</organism>
<dbReference type="PANTHER" id="PTHR22916:SF3">
    <property type="entry name" value="UDP-GLCNAC:BETAGAL BETA-1,3-N-ACETYLGLUCOSAMINYLTRANSFERASE-LIKE PROTEIN 1"/>
    <property type="match status" value="1"/>
</dbReference>